<dbReference type="PANTHER" id="PTHR34599:SF1">
    <property type="entry name" value="PHOSPHATIDIC ACID PHOSPHATASE TYPE 2_HALOPEROXIDASE DOMAIN-CONTAINING PROTEIN"/>
    <property type="match status" value="1"/>
</dbReference>
<dbReference type="InterPro" id="IPR016119">
    <property type="entry name" value="Br/Cl_peroxidase_C"/>
</dbReference>
<accession>O82433</accession>
<dbReference type="GO" id="GO:0004601">
    <property type="term" value="F:peroxidase activity"/>
    <property type="evidence" value="ECO:0007669"/>
    <property type="project" value="UniProtKB-KW"/>
</dbReference>
<dbReference type="InterPro" id="IPR052559">
    <property type="entry name" value="V-haloperoxidase"/>
</dbReference>
<dbReference type="EMBL" id="AF053411">
    <property type="protein sequence ID" value="AAC35279.1"/>
    <property type="molecule type" value="mRNA"/>
</dbReference>
<dbReference type="InterPro" id="IPR036938">
    <property type="entry name" value="PAP2/HPO_sf"/>
</dbReference>
<name>O82433_FUCDI</name>
<protein>
    <submittedName>
        <fullName evidence="2">Vanadium bromoperoxidase</fullName>
    </submittedName>
</protein>
<evidence type="ECO:0000313" key="2">
    <source>
        <dbReference type="EMBL" id="AAC35279.1"/>
    </source>
</evidence>
<dbReference type="AlphaFoldDB" id="O82433"/>
<sequence length="676" mass="73344">MLCHAADTTRGSPMPDTGVLRLLTSEQRAKGWRRQLEGEKSLGFHPSETPYIKYLEGSETWKKVKLPTDGISASKILGKIMARVRIATALAVVLAAPCLAFDEVTASGVFPEEHKHTGEGRHLQTCTNSDDALDPTAPNRRDNVAFASRRDAARRERDGTGTVCQITNGETDLATMFHKSLPHDELGQVTADDFAILEDCILNGDFSICEDVPAGDPAGRLVNPTAAFAIDISGPAFSATTIPPVPTLSSPELAAQLAELYWMALARDVPFMQYGTDEITTTAAANLAGMGGFPNLDAVSIGSDGTVDPFSQLFRATFVGVETGPFVSQLLVNSFTIDAITVEPKQETFAPDLNYMVDFDEWLNIQNGGPPAGPEELDEELRFIRNARDLARVSFVDNINTEAYRGSLILLELGAFSRPGINGPFIDSDRQAGFVNFGTSHYFRLIGAAELAQRASCYQKWQVHRFARPEALGGTLHNTIAGDLDADFDISLLENDELLKRVAEINAAQNPNNEVTYLLPQAIQVGSPTHPSYPSGHATQNGAFATVLKALIGLDRGGECFPNPVFPSDDGLELINFEGACLTYEGEINKLAVNVAFGRQMLGIHYRFDGIQGLLLGETITVRTLHQELMTFAEEATFEFRLFTGEVIKLFQDGTFSIDGDMCSGLVYTGVADCQA</sequence>
<organism evidence="2">
    <name type="scientific">Fucus distichus</name>
    <name type="common">Common rockweed</name>
    <name type="synonym">Brown alga</name>
    <dbReference type="NCBI Taxonomy" id="3012"/>
    <lineage>
        <taxon>Eukaryota</taxon>
        <taxon>Sar</taxon>
        <taxon>Stramenopiles</taxon>
        <taxon>Ochrophyta</taxon>
        <taxon>PX clade</taxon>
        <taxon>Phaeophyceae</taxon>
        <taxon>Fucales</taxon>
        <taxon>Fucaceae</taxon>
        <taxon>Fucus</taxon>
    </lineage>
</organism>
<keyword evidence="2" id="KW-0575">Peroxidase</keyword>
<proteinExistence type="evidence at transcript level"/>
<feature type="region of interest" description="Disordered" evidence="1">
    <location>
        <begin position="114"/>
        <end position="140"/>
    </location>
</feature>
<reference evidence="2" key="1">
    <citation type="submission" date="1998-03" db="EMBL/GenBank/DDBJ databases">
        <authorList>
            <person name="Vreeland V."/>
            <person name="Ng K."/>
            <person name="Epstein L."/>
        </authorList>
    </citation>
    <scope>NUCLEOTIDE SEQUENCE</scope>
</reference>
<dbReference type="PeroxiBase" id="4071">
    <property type="entry name" value="FdVBPo"/>
</dbReference>
<dbReference type="SUPFAM" id="SSF48317">
    <property type="entry name" value="Acid phosphatase/Vanadium-dependent haloperoxidase"/>
    <property type="match status" value="1"/>
</dbReference>
<evidence type="ECO:0000256" key="1">
    <source>
        <dbReference type="SAM" id="MobiDB-lite"/>
    </source>
</evidence>
<dbReference type="CDD" id="cd03398">
    <property type="entry name" value="PAP2_haloperoxidase"/>
    <property type="match status" value="1"/>
</dbReference>
<keyword evidence="2" id="KW-0560">Oxidoreductase</keyword>
<dbReference type="Gene3D" id="1.10.606.10">
    <property type="entry name" value="Vanadium-containing Chloroperoxidase, domain 2"/>
    <property type="match status" value="1"/>
</dbReference>
<dbReference type="PANTHER" id="PTHR34599">
    <property type="entry name" value="PEROXIDASE-RELATED"/>
    <property type="match status" value="1"/>
</dbReference>